<keyword evidence="2" id="KW-1185">Reference proteome</keyword>
<gene>
    <name evidence="1" type="ORF">KHC33_00275</name>
</gene>
<sequence>MKEMEITAKCYKTIDKQVKTQGNSGAVYVPKSWSGKEVRVLLLEPLEEEKE</sequence>
<dbReference type="AlphaFoldDB" id="A0A8E7B202"/>
<protein>
    <submittedName>
        <fullName evidence="1">DUF2080 family transposase-associated protein</fullName>
    </submittedName>
</protein>
<dbReference type="Pfam" id="PF09853">
    <property type="entry name" value="DUF2080"/>
    <property type="match status" value="1"/>
</dbReference>
<dbReference type="RefSeq" id="WP_214419815.1">
    <property type="nucleotide sequence ID" value="NZ_CP075546.1"/>
</dbReference>
<evidence type="ECO:0000313" key="2">
    <source>
        <dbReference type="Proteomes" id="UP000680656"/>
    </source>
</evidence>
<dbReference type="KEGG" id="mrtj:KHC33_00275"/>
<dbReference type="NCBIfam" id="NF033496">
    <property type="entry name" value="DUF2080_fam_acc"/>
    <property type="match status" value="1"/>
</dbReference>
<evidence type="ECO:0000313" key="1">
    <source>
        <dbReference type="EMBL" id="QVV89013.1"/>
    </source>
</evidence>
<proteinExistence type="predicted"/>
<dbReference type="InterPro" id="IPR019205">
    <property type="entry name" value="DUF2080_transposon-encoded"/>
</dbReference>
<name>A0A8E7B202_9EURY</name>
<dbReference type="GeneID" id="65095573"/>
<organism evidence="1 2">
    <name type="scientific">Methanospirillum purgamenti</name>
    <dbReference type="NCBI Taxonomy" id="2834276"/>
    <lineage>
        <taxon>Archaea</taxon>
        <taxon>Methanobacteriati</taxon>
        <taxon>Methanobacteriota</taxon>
        <taxon>Stenosarchaea group</taxon>
        <taxon>Methanomicrobia</taxon>
        <taxon>Methanomicrobiales</taxon>
        <taxon>Methanospirillaceae</taxon>
        <taxon>Methanospirillum</taxon>
    </lineage>
</organism>
<dbReference type="Proteomes" id="UP000680656">
    <property type="component" value="Chromosome"/>
</dbReference>
<accession>A0A8E7B202</accession>
<reference evidence="1 2" key="1">
    <citation type="submission" date="2021-05" db="EMBL/GenBank/DDBJ databases">
        <title>A novel Methanospirillum isolate from a pyrite-forming mixed culture.</title>
        <authorList>
            <person name="Bunk B."/>
            <person name="Sproer C."/>
            <person name="Spring S."/>
            <person name="Pester M."/>
        </authorList>
    </citation>
    <scope>NUCLEOTIDE SEQUENCE [LARGE SCALE GENOMIC DNA]</scope>
    <source>
        <strain evidence="1 2">J.3.6.1-F.2.7.3</strain>
    </source>
</reference>
<dbReference type="EMBL" id="CP075546">
    <property type="protein sequence ID" value="QVV89013.1"/>
    <property type="molecule type" value="Genomic_DNA"/>
</dbReference>